<dbReference type="AlphaFoldDB" id="A0A5D0N6Q7"/>
<feature type="transmembrane region" description="Helical" evidence="6">
    <location>
        <begin position="210"/>
        <end position="228"/>
    </location>
</feature>
<dbReference type="Pfam" id="PF02133">
    <property type="entry name" value="Transp_cyt_pur"/>
    <property type="match status" value="1"/>
</dbReference>
<dbReference type="PANTHER" id="PTHR30569:SF0">
    <property type="entry name" value="CYTOSINE PERMEASE"/>
    <property type="match status" value="1"/>
</dbReference>
<keyword evidence="4 6" id="KW-1133">Transmembrane helix</keyword>
<evidence type="ECO:0000256" key="6">
    <source>
        <dbReference type="SAM" id="Phobius"/>
    </source>
</evidence>
<organism evidence="7 8">
    <name type="scientific">Actinomadura chibensis</name>
    <dbReference type="NCBI Taxonomy" id="392828"/>
    <lineage>
        <taxon>Bacteria</taxon>
        <taxon>Bacillati</taxon>
        <taxon>Actinomycetota</taxon>
        <taxon>Actinomycetes</taxon>
        <taxon>Streptosporangiales</taxon>
        <taxon>Thermomonosporaceae</taxon>
        <taxon>Actinomadura</taxon>
    </lineage>
</organism>
<evidence type="ECO:0000313" key="7">
    <source>
        <dbReference type="EMBL" id="TYB40124.1"/>
    </source>
</evidence>
<comment type="similarity">
    <text evidence="2">Belongs to the purine-cytosine permease (2.A.39) family.</text>
</comment>
<name>A0A5D0N6Q7_9ACTN</name>
<evidence type="ECO:0000256" key="3">
    <source>
        <dbReference type="ARBA" id="ARBA00022692"/>
    </source>
</evidence>
<feature type="transmembrane region" description="Helical" evidence="6">
    <location>
        <begin position="333"/>
        <end position="351"/>
    </location>
</feature>
<dbReference type="EMBL" id="VSFG01000013">
    <property type="protein sequence ID" value="TYB40124.1"/>
    <property type="molecule type" value="Genomic_DNA"/>
</dbReference>
<dbReference type="PANTHER" id="PTHR30569">
    <property type="entry name" value="CYTOSINE TRANSPORTER CODB"/>
    <property type="match status" value="1"/>
</dbReference>
<sequence>METASRSGPPSAPTAEWSESREDFALRYVPVGFRHWSVLSLFGVMLGITTALFFLAWGGVLVQTYGTRDLVVGMVVASAILGAISYLWADLASRTGLNSDLLSRGAGFGFMGSAFTSIIYTFNFLLFFAVEGAIMANAVMARWPQIPSAAVYSVTGLVCIPLTWYGLRLMNILMWVTLPVIVVFLGLTVWEAAQRPMTVDFWGYEPSSPVAAAAGPPILQLMATALALSSTVPVATDMARFIPPHRRRIGAFLVGPVFVAMTLLVPVLLGAWLSLRFGETDPGRYLPSVFGVWGVLFVVATQLRINTSNVYSGSLAYSNFFCRAFHFTPGRHWWVVLTVVLGTALMFGDVYSHLNDALTFEGVFIIAWVMAVVADMTVNKKLLKLSPEDFPYKRAHTSAFNPVGVVPVVFALLAALPLAFGLAGDYGKTLAPFLAGGLSFVLVPVVALVTRGRHYIVPSVAVNADPALVPIGSAAAGTAEPSDEERECVRCADRFELAEFVTCPFHEGLICSVCCASDGACKELCKSPRLLQIQSTAAMTSTSKTKES</sequence>
<dbReference type="InterPro" id="IPR001248">
    <property type="entry name" value="Pur-cyt_permease"/>
</dbReference>
<evidence type="ECO:0000256" key="2">
    <source>
        <dbReference type="ARBA" id="ARBA00008974"/>
    </source>
</evidence>
<feature type="transmembrane region" description="Helical" evidence="6">
    <location>
        <begin position="172"/>
        <end position="190"/>
    </location>
</feature>
<feature type="transmembrane region" description="Helical" evidence="6">
    <location>
        <begin position="285"/>
        <end position="305"/>
    </location>
</feature>
<evidence type="ECO:0000256" key="1">
    <source>
        <dbReference type="ARBA" id="ARBA00004141"/>
    </source>
</evidence>
<gene>
    <name evidence="7" type="ORF">FXF69_39740</name>
</gene>
<dbReference type="STRING" id="1220554.GCA_001552135_03179"/>
<dbReference type="Gene3D" id="1.10.4160.10">
    <property type="entry name" value="Hydantoin permease"/>
    <property type="match status" value="1"/>
</dbReference>
<feature type="transmembrane region" description="Helical" evidence="6">
    <location>
        <begin position="429"/>
        <end position="449"/>
    </location>
</feature>
<proteinExistence type="inferred from homology"/>
<dbReference type="GO" id="GO:0015209">
    <property type="term" value="F:cytosine transmembrane transporter activity"/>
    <property type="evidence" value="ECO:0007669"/>
    <property type="project" value="InterPro"/>
</dbReference>
<dbReference type="InterPro" id="IPR030191">
    <property type="entry name" value="CodB"/>
</dbReference>
<feature type="transmembrane region" description="Helical" evidence="6">
    <location>
        <begin position="149"/>
        <end position="167"/>
    </location>
</feature>
<keyword evidence="8" id="KW-1185">Reference proteome</keyword>
<feature type="transmembrane region" description="Helical" evidence="6">
    <location>
        <begin position="357"/>
        <end position="378"/>
    </location>
</feature>
<keyword evidence="5 6" id="KW-0472">Membrane</keyword>
<feature type="transmembrane region" description="Helical" evidence="6">
    <location>
        <begin position="36"/>
        <end position="58"/>
    </location>
</feature>
<dbReference type="Proteomes" id="UP000323380">
    <property type="component" value="Unassembled WGS sequence"/>
</dbReference>
<feature type="transmembrane region" description="Helical" evidence="6">
    <location>
        <begin position="249"/>
        <end position="273"/>
    </location>
</feature>
<keyword evidence="3 6" id="KW-0812">Transmembrane</keyword>
<comment type="subcellular location">
    <subcellularLocation>
        <location evidence="1">Membrane</location>
        <topology evidence="1">Multi-pass membrane protein</topology>
    </subcellularLocation>
</comment>
<reference evidence="7 8" key="1">
    <citation type="submission" date="2019-08" db="EMBL/GenBank/DDBJ databases">
        <title>Actinomadura sp. nov. CYP1-5 isolated from mountain soil.</title>
        <authorList>
            <person name="Songsumanus A."/>
            <person name="Kuncharoen N."/>
            <person name="Kudo T."/>
            <person name="Yuki M."/>
            <person name="Igarashi Y."/>
            <person name="Tanasupawat S."/>
        </authorList>
    </citation>
    <scope>NUCLEOTIDE SEQUENCE [LARGE SCALE GENOMIC DNA]</scope>
    <source>
        <strain evidence="7 8">JCM 14158</strain>
    </source>
</reference>
<evidence type="ECO:0000313" key="8">
    <source>
        <dbReference type="Proteomes" id="UP000323380"/>
    </source>
</evidence>
<feature type="transmembrane region" description="Helical" evidence="6">
    <location>
        <begin position="399"/>
        <end position="423"/>
    </location>
</feature>
<feature type="transmembrane region" description="Helical" evidence="6">
    <location>
        <begin position="101"/>
        <end position="129"/>
    </location>
</feature>
<comment type="caution">
    <text evidence="7">The sequence shown here is derived from an EMBL/GenBank/DDBJ whole genome shotgun (WGS) entry which is preliminary data.</text>
</comment>
<evidence type="ECO:0008006" key="9">
    <source>
        <dbReference type="Google" id="ProtNLM"/>
    </source>
</evidence>
<feature type="transmembrane region" description="Helical" evidence="6">
    <location>
        <begin position="70"/>
        <end position="89"/>
    </location>
</feature>
<protein>
    <recommendedName>
        <fullName evidence="9">Allantoin permease</fullName>
    </recommendedName>
</protein>
<evidence type="ECO:0000256" key="4">
    <source>
        <dbReference type="ARBA" id="ARBA00022989"/>
    </source>
</evidence>
<evidence type="ECO:0000256" key="5">
    <source>
        <dbReference type="ARBA" id="ARBA00023136"/>
    </source>
</evidence>
<accession>A0A5D0N6Q7</accession>
<dbReference type="RefSeq" id="WP_067891598.1">
    <property type="nucleotide sequence ID" value="NZ_VSFG01000013.1"/>
</dbReference>
<dbReference type="GO" id="GO:0005886">
    <property type="term" value="C:plasma membrane"/>
    <property type="evidence" value="ECO:0007669"/>
    <property type="project" value="TreeGrafter"/>
</dbReference>